<dbReference type="GO" id="GO:0005655">
    <property type="term" value="C:nucleolar ribonuclease P complex"/>
    <property type="evidence" value="ECO:0007669"/>
    <property type="project" value="TreeGrafter"/>
</dbReference>
<organism evidence="2 3">
    <name type="scientific">Venustampulla echinocandica</name>
    <dbReference type="NCBI Taxonomy" id="2656787"/>
    <lineage>
        <taxon>Eukaryota</taxon>
        <taxon>Fungi</taxon>
        <taxon>Dikarya</taxon>
        <taxon>Ascomycota</taxon>
        <taxon>Pezizomycotina</taxon>
        <taxon>Leotiomycetes</taxon>
        <taxon>Helotiales</taxon>
        <taxon>Pleuroascaceae</taxon>
        <taxon>Venustampulla</taxon>
    </lineage>
</organism>
<accession>A0A370TRG7</accession>
<dbReference type="AlphaFoldDB" id="A0A370TRG7"/>
<dbReference type="GO" id="GO:0008033">
    <property type="term" value="P:tRNA processing"/>
    <property type="evidence" value="ECO:0007669"/>
    <property type="project" value="InterPro"/>
</dbReference>
<dbReference type="GO" id="GO:0004526">
    <property type="term" value="F:ribonuclease P activity"/>
    <property type="evidence" value="ECO:0007669"/>
    <property type="project" value="TreeGrafter"/>
</dbReference>
<feature type="region of interest" description="Disordered" evidence="1">
    <location>
        <begin position="105"/>
        <end position="145"/>
    </location>
</feature>
<evidence type="ECO:0000256" key="1">
    <source>
        <dbReference type="SAM" id="MobiDB-lite"/>
    </source>
</evidence>
<reference evidence="2 3" key="1">
    <citation type="journal article" date="2018" name="IMA Fungus">
        <title>IMA Genome-F 9: Draft genome sequence of Annulohypoxylon stygium, Aspergillus mulundensis, Berkeleyomyces basicola (syn. Thielaviopsis basicola), Ceratocystis smalleyi, two Cercospora beticola strains, Coleophoma cylindrospora, Fusarium fracticaudum, Phialophora cf. hyalina, and Morchella septimelata.</title>
        <authorList>
            <person name="Wingfield B.D."/>
            <person name="Bills G.F."/>
            <person name="Dong Y."/>
            <person name="Huang W."/>
            <person name="Nel W.J."/>
            <person name="Swalarsk-Parry B.S."/>
            <person name="Vaghefi N."/>
            <person name="Wilken P.M."/>
            <person name="An Z."/>
            <person name="de Beer Z.W."/>
            <person name="De Vos L."/>
            <person name="Chen L."/>
            <person name="Duong T.A."/>
            <person name="Gao Y."/>
            <person name="Hammerbacher A."/>
            <person name="Kikkert J.R."/>
            <person name="Li Y."/>
            <person name="Li H."/>
            <person name="Li K."/>
            <person name="Li Q."/>
            <person name="Liu X."/>
            <person name="Ma X."/>
            <person name="Naidoo K."/>
            <person name="Pethybridge S.J."/>
            <person name="Sun J."/>
            <person name="Steenkamp E.T."/>
            <person name="van der Nest M.A."/>
            <person name="van Wyk S."/>
            <person name="Wingfield M.J."/>
            <person name="Xiong C."/>
            <person name="Yue Q."/>
            <person name="Zhang X."/>
        </authorList>
    </citation>
    <scope>NUCLEOTIDE SEQUENCE [LARGE SCALE GENOMIC DNA]</scope>
    <source>
        <strain evidence="2 3">BP 5553</strain>
    </source>
</reference>
<dbReference type="GeneID" id="43598407"/>
<dbReference type="Proteomes" id="UP000254866">
    <property type="component" value="Unassembled WGS sequence"/>
</dbReference>
<protein>
    <submittedName>
        <fullName evidence="2">Uncharacterized protein</fullName>
    </submittedName>
</protein>
<dbReference type="InterPro" id="IPR013241">
    <property type="entry name" value="RNase_P_Pop3"/>
</dbReference>
<dbReference type="RefSeq" id="XP_031870781.1">
    <property type="nucleotide sequence ID" value="XM_032014181.1"/>
</dbReference>
<dbReference type="GO" id="GO:0000172">
    <property type="term" value="C:ribonuclease MRP complex"/>
    <property type="evidence" value="ECO:0007669"/>
    <property type="project" value="TreeGrafter"/>
</dbReference>
<feature type="compositionally biased region" description="Basic residues" evidence="1">
    <location>
        <begin position="58"/>
        <end position="68"/>
    </location>
</feature>
<dbReference type="OrthoDB" id="20109at2759"/>
<dbReference type="GO" id="GO:0005829">
    <property type="term" value="C:cytosol"/>
    <property type="evidence" value="ECO:0007669"/>
    <property type="project" value="TreeGrafter"/>
</dbReference>
<keyword evidence="3" id="KW-1185">Reference proteome</keyword>
<proteinExistence type="predicted"/>
<evidence type="ECO:0000313" key="2">
    <source>
        <dbReference type="EMBL" id="RDL38125.1"/>
    </source>
</evidence>
<sequence length="275" mass="30008">MANTTSRKLKTIYQLDSPFTSTQWPEISPQNQDTILELLCSLLSPIGRWRANHITPSKGKRSKKRKRQEAKSENLASIDPTPPPPELASFAVVGLSDITRKLQACSQPSLPTPPMEGAPNKLTPHEPETSGQNVTPTDPEKLPEEVPAIAPTPVHFSIIFVLRPSQATILHDHLPQLVATASSVFPQLPATRLVQLPKGCDARLCEALRLPRVSFIGLQDNAPHSKSLVDFVRGCVPGVEVSWIREARKADYLPVKINAIETLAPVAKAKANKGS</sequence>
<dbReference type="PANTHER" id="PTHR28272:SF1">
    <property type="entry name" value="RIBONUCLEASES P_MRP PROTEIN SUBUNIT POP3"/>
    <property type="match status" value="1"/>
</dbReference>
<dbReference type="GO" id="GO:0000171">
    <property type="term" value="F:ribonuclease MRP activity"/>
    <property type="evidence" value="ECO:0007669"/>
    <property type="project" value="TreeGrafter"/>
</dbReference>
<dbReference type="EMBL" id="NPIC01000003">
    <property type="protein sequence ID" value="RDL38125.1"/>
    <property type="molecule type" value="Genomic_DNA"/>
</dbReference>
<feature type="region of interest" description="Disordered" evidence="1">
    <location>
        <begin position="52"/>
        <end position="88"/>
    </location>
</feature>
<dbReference type="GO" id="GO:0034965">
    <property type="term" value="P:intronic box C/D snoRNA processing"/>
    <property type="evidence" value="ECO:0007669"/>
    <property type="project" value="TreeGrafter"/>
</dbReference>
<name>A0A370TRG7_9HELO</name>
<dbReference type="GO" id="GO:0006364">
    <property type="term" value="P:rRNA processing"/>
    <property type="evidence" value="ECO:0007669"/>
    <property type="project" value="InterPro"/>
</dbReference>
<dbReference type="PANTHER" id="PTHR28272">
    <property type="entry name" value="RIBONUCLEASES P/MRP PROTEIN SUBUNIT POP3"/>
    <property type="match status" value="1"/>
</dbReference>
<dbReference type="STRING" id="2656787.A0A370TRG7"/>
<evidence type="ECO:0000313" key="3">
    <source>
        <dbReference type="Proteomes" id="UP000254866"/>
    </source>
</evidence>
<dbReference type="Pfam" id="PF08228">
    <property type="entry name" value="RNase_P_pop3"/>
    <property type="match status" value="1"/>
</dbReference>
<gene>
    <name evidence="2" type="ORF">BP5553_05558</name>
</gene>
<comment type="caution">
    <text evidence="2">The sequence shown here is derived from an EMBL/GenBank/DDBJ whole genome shotgun (WGS) entry which is preliminary data.</text>
</comment>